<dbReference type="AlphaFoldDB" id="A0A6P2CU21"/>
<sequence length="96" mass="10858">MTLPGPPYKGTFQFRDTVSHAGWSESLWLNTPDFNVSLTVVRELAALRVALQPERYRLDRIRASNPKLPRAGPADEHRLAGTTEFELRITLSIAIR</sequence>
<proteinExistence type="predicted"/>
<name>A0A6P2CU21_9BACT</name>
<reference evidence="1 2" key="1">
    <citation type="submission" date="2019-05" db="EMBL/GenBank/DDBJ databases">
        <authorList>
            <consortium name="Science for Life Laboratories"/>
        </authorList>
    </citation>
    <scope>NUCLEOTIDE SEQUENCE [LARGE SCALE GENOMIC DNA]</scope>
    <source>
        <strain evidence="1">Soil9</strain>
    </source>
</reference>
<dbReference type="RefSeq" id="WP_162667335.1">
    <property type="nucleotide sequence ID" value="NZ_LR593886.1"/>
</dbReference>
<gene>
    <name evidence="1" type="ORF">SOIL9_52330</name>
</gene>
<dbReference type="Proteomes" id="UP000464178">
    <property type="component" value="Chromosome"/>
</dbReference>
<keyword evidence="2" id="KW-1185">Reference proteome</keyword>
<accession>A0A6P2CU21</accession>
<evidence type="ECO:0000313" key="1">
    <source>
        <dbReference type="EMBL" id="VTR92481.1"/>
    </source>
</evidence>
<organism evidence="1 2">
    <name type="scientific">Gemmata massiliana</name>
    <dbReference type="NCBI Taxonomy" id="1210884"/>
    <lineage>
        <taxon>Bacteria</taxon>
        <taxon>Pseudomonadati</taxon>
        <taxon>Planctomycetota</taxon>
        <taxon>Planctomycetia</taxon>
        <taxon>Gemmatales</taxon>
        <taxon>Gemmataceae</taxon>
        <taxon>Gemmata</taxon>
    </lineage>
</organism>
<evidence type="ECO:0000313" key="2">
    <source>
        <dbReference type="Proteomes" id="UP000464178"/>
    </source>
</evidence>
<protein>
    <submittedName>
        <fullName evidence="1">Uncharacterized protein</fullName>
    </submittedName>
</protein>
<dbReference type="KEGG" id="gms:SOIL9_52330"/>
<dbReference type="EMBL" id="LR593886">
    <property type="protein sequence ID" value="VTR92481.1"/>
    <property type="molecule type" value="Genomic_DNA"/>
</dbReference>